<accession>A0AAD1UA26</accession>
<name>A0AAD1UA26_EUPCR</name>
<reference evidence="3" key="1">
    <citation type="submission" date="2023-07" db="EMBL/GenBank/DDBJ databases">
        <authorList>
            <consortium name="AG Swart"/>
            <person name="Singh M."/>
            <person name="Singh A."/>
            <person name="Seah K."/>
            <person name="Emmerich C."/>
        </authorList>
    </citation>
    <scope>NUCLEOTIDE SEQUENCE</scope>
    <source>
        <strain evidence="3">DP1</strain>
    </source>
</reference>
<feature type="coiled-coil region" evidence="1">
    <location>
        <begin position="277"/>
        <end position="324"/>
    </location>
</feature>
<comment type="caution">
    <text evidence="3">The sequence shown here is derived from an EMBL/GenBank/DDBJ whole genome shotgun (WGS) entry which is preliminary data.</text>
</comment>
<dbReference type="EMBL" id="CAMPGE010006310">
    <property type="protein sequence ID" value="CAI2365157.1"/>
    <property type="molecule type" value="Genomic_DNA"/>
</dbReference>
<evidence type="ECO:0000256" key="1">
    <source>
        <dbReference type="SAM" id="Coils"/>
    </source>
</evidence>
<gene>
    <name evidence="3" type="ORF">ECRASSUSDP1_LOCUS6507</name>
</gene>
<evidence type="ECO:0000256" key="2">
    <source>
        <dbReference type="SAM" id="MobiDB-lite"/>
    </source>
</evidence>
<protein>
    <submittedName>
        <fullName evidence="3">Uncharacterized protein</fullName>
    </submittedName>
</protein>
<keyword evidence="1" id="KW-0175">Coiled coil</keyword>
<evidence type="ECO:0000313" key="4">
    <source>
        <dbReference type="Proteomes" id="UP001295684"/>
    </source>
</evidence>
<organism evidence="3 4">
    <name type="scientific">Euplotes crassus</name>
    <dbReference type="NCBI Taxonomy" id="5936"/>
    <lineage>
        <taxon>Eukaryota</taxon>
        <taxon>Sar</taxon>
        <taxon>Alveolata</taxon>
        <taxon>Ciliophora</taxon>
        <taxon>Intramacronucleata</taxon>
        <taxon>Spirotrichea</taxon>
        <taxon>Hypotrichia</taxon>
        <taxon>Euplotida</taxon>
        <taxon>Euplotidae</taxon>
        <taxon>Moneuplotes</taxon>
    </lineage>
</organism>
<dbReference type="Proteomes" id="UP001295684">
    <property type="component" value="Unassembled WGS sequence"/>
</dbReference>
<keyword evidence="4" id="KW-1185">Reference proteome</keyword>
<evidence type="ECO:0000313" key="3">
    <source>
        <dbReference type="EMBL" id="CAI2365157.1"/>
    </source>
</evidence>
<proteinExistence type="predicted"/>
<dbReference type="AlphaFoldDB" id="A0AAD1UA26"/>
<sequence>MNILDYIENSSQSDGLDEPSRNSSTQTDAEIATVKDLDKIYEQIRKIRVEDLSSISEMVSVNTSGIQELALQMDNTVHRNKFKFLEQKILEFVPYEEMREIQDSLTKFVKKPEFETLSADAEQIQQKIETLASKSFVTEGLDRLNLKCKTREKDFVKFHLFSQNMSEMDSKLEKQGHDVKFNKIEISKIHDELKEIHKSLKKKLEQHNLASESTRIWNKIRTLCDQDDVDELKKKVIPFLSQFKKQMGAYEKQQTQNKDIIMRFDEVLLEKAPKHRIDELENKLQKYCTKLDHFTNHQVLKEEIEKVSKRIDQLEEQALKDTEERTKTFTSILNKLRKEVTECYGGQPIDARVFESQMKLKANVEEVYEIREKMVNDQDYQVFVDQLKHSSRQLHQTLFVLIDYLKKMSANKDDDLKSQNLSSLYSKQLQSIINVDLKSGVPKNNIKGKFNKKKLLKRLSSHRNSTAYTSRRIVFNPNRSLFTNPSNHKNQSIMTTSIERMLNSAERVDIEVKNFD</sequence>
<feature type="region of interest" description="Disordered" evidence="2">
    <location>
        <begin position="8"/>
        <end position="27"/>
    </location>
</feature>